<dbReference type="InterPro" id="IPR006442">
    <property type="entry name" value="Antitoxin_Phd/YefM"/>
</dbReference>
<dbReference type="EMBL" id="AP012547">
    <property type="protein sequence ID" value="BAO29077.1"/>
    <property type="molecule type" value="Genomic_DNA"/>
</dbReference>
<comment type="function">
    <text evidence="2">Antitoxin component of a type II toxin-antitoxin (TA) system.</text>
</comment>
<evidence type="ECO:0000313" key="4">
    <source>
        <dbReference type="Proteomes" id="UP000031637"/>
    </source>
</evidence>
<evidence type="ECO:0000313" key="3">
    <source>
        <dbReference type="EMBL" id="BAO29077.1"/>
    </source>
</evidence>
<sequence>MNTWRVQDAEARFHELLDACVSEGPQVVTRRGVETAVLVPIADWKRLRGSARPSLKELLLSASARSNLALPACGRAKRRSPPAL</sequence>
<dbReference type="Pfam" id="PF02604">
    <property type="entry name" value="PhdYeFM_antitox"/>
    <property type="match status" value="1"/>
</dbReference>
<dbReference type="RefSeq" id="WP_041097964.1">
    <property type="nucleotide sequence ID" value="NZ_AP012547.1"/>
</dbReference>
<dbReference type="Proteomes" id="UP000031637">
    <property type="component" value="Chromosome"/>
</dbReference>
<gene>
    <name evidence="3" type="ORF">SUTH_01277</name>
</gene>
<name>W0SDQ6_9PROT</name>
<dbReference type="KEGG" id="shd:SUTH_01277"/>
<protein>
    <recommendedName>
        <fullName evidence="2">Antitoxin</fullName>
    </recommendedName>
</protein>
<dbReference type="Gene3D" id="3.40.1620.10">
    <property type="entry name" value="YefM-like domain"/>
    <property type="match status" value="1"/>
</dbReference>
<dbReference type="SUPFAM" id="SSF143120">
    <property type="entry name" value="YefM-like"/>
    <property type="match status" value="1"/>
</dbReference>
<dbReference type="InterPro" id="IPR036165">
    <property type="entry name" value="YefM-like_sf"/>
</dbReference>
<organism evidence="3 4">
    <name type="scientific">Sulfuritalea hydrogenivorans sk43H</name>
    <dbReference type="NCBI Taxonomy" id="1223802"/>
    <lineage>
        <taxon>Bacteria</taxon>
        <taxon>Pseudomonadati</taxon>
        <taxon>Pseudomonadota</taxon>
        <taxon>Betaproteobacteria</taxon>
        <taxon>Nitrosomonadales</taxon>
        <taxon>Sterolibacteriaceae</taxon>
        <taxon>Sulfuritalea</taxon>
    </lineage>
</organism>
<comment type="similarity">
    <text evidence="1 2">Belongs to the phD/YefM antitoxin family.</text>
</comment>
<keyword evidence="4" id="KW-1185">Reference proteome</keyword>
<dbReference type="HOGENOM" id="CLU_163140_1_3_4"/>
<evidence type="ECO:0000256" key="1">
    <source>
        <dbReference type="ARBA" id="ARBA00009981"/>
    </source>
</evidence>
<reference evidence="3 4" key="1">
    <citation type="journal article" date="2014" name="Syst. Appl. Microbiol.">
        <title>Complete genomes of freshwater sulfur oxidizers Sulfuricella denitrificans skB26 and Sulfuritalea hydrogenivorans sk43H: genetic insights into the sulfur oxidation pathway of betaproteobacteria.</title>
        <authorList>
            <person name="Watanabe T."/>
            <person name="Kojima H."/>
            <person name="Fukui M."/>
        </authorList>
    </citation>
    <scope>NUCLEOTIDE SEQUENCE [LARGE SCALE GENOMIC DNA]</scope>
    <source>
        <strain evidence="3">DSM22779</strain>
    </source>
</reference>
<evidence type="ECO:0000256" key="2">
    <source>
        <dbReference type="RuleBase" id="RU362080"/>
    </source>
</evidence>
<proteinExistence type="inferred from homology"/>
<dbReference type="NCBIfam" id="TIGR01552">
    <property type="entry name" value="phd_fam"/>
    <property type="match status" value="1"/>
</dbReference>
<accession>W0SDQ6</accession>
<dbReference type="AlphaFoldDB" id="W0SDQ6"/>
<dbReference type="STRING" id="1223802.SUTH_01277"/>
<dbReference type="OrthoDB" id="361281at2"/>